<accession>A0ABP9AU49</accession>
<feature type="compositionally biased region" description="Basic and acidic residues" evidence="1">
    <location>
        <begin position="271"/>
        <end position="285"/>
    </location>
</feature>
<evidence type="ECO:0000313" key="4">
    <source>
        <dbReference type="Proteomes" id="UP001500928"/>
    </source>
</evidence>
<feature type="region of interest" description="Disordered" evidence="1">
    <location>
        <begin position="561"/>
        <end position="637"/>
    </location>
</feature>
<dbReference type="InterPro" id="IPR003615">
    <property type="entry name" value="HNH_nuc"/>
</dbReference>
<feature type="compositionally biased region" description="Pro residues" evidence="1">
    <location>
        <begin position="614"/>
        <end position="629"/>
    </location>
</feature>
<reference evidence="4" key="1">
    <citation type="journal article" date="2019" name="Int. J. Syst. Evol. Microbiol.">
        <title>The Global Catalogue of Microorganisms (GCM) 10K type strain sequencing project: providing services to taxonomists for standard genome sequencing and annotation.</title>
        <authorList>
            <consortium name="The Broad Institute Genomics Platform"/>
            <consortium name="The Broad Institute Genome Sequencing Center for Infectious Disease"/>
            <person name="Wu L."/>
            <person name="Ma J."/>
        </authorList>
    </citation>
    <scope>NUCLEOTIDE SEQUENCE [LARGE SCALE GENOMIC DNA]</scope>
    <source>
        <strain evidence="4">JCM 17979</strain>
    </source>
</reference>
<protein>
    <recommendedName>
        <fullName evidence="2">HNH nuclease domain-containing protein</fullName>
    </recommendedName>
</protein>
<feature type="region of interest" description="Disordered" evidence="1">
    <location>
        <begin position="270"/>
        <end position="302"/>
    </location>
</feature>
<dbReference type="RefSeq" id="WP_345413661.1">
    <property type="nucleotide sequence ID" value="NZ_BAABHO010000013.1"/>
</dbReference>
<dbReference type="EMBL" id="BAABHO010000013">
    <property type="protein sequence ID" value="GAA4785956.1"/>
    <property type="molecule type" value="Genomic_DNA"/>
</dbReference>
<dbReference type="SMART" id="SM00507">
    <property type="entry name" value="HNHc"/>
    <property type="match status" value="1"/>
</dbReference>
<dbReference type="CDD" id="cd00085">
    <property type="entry name" value="HNHc"/>
    <property type="match status" value="1"/>
</dbReference>
<feature type="compositionally biased region" description="Basic and acidic residues" evidence="1">
    <location>
        <begin position="433"/>
        <end position="444"/>
    </location>
</feature>
<keyword evidence="4" id="KW-1185">Reference proteome</keyword>
<evidence type="ECO:0000259" key="2">
    <source>
        <dbReference type="SMART" id="SM00507"/>
    </source>
</evidence>
<sequence>MFESGVQVVPAGLEETPAGAALGALLERLDPERVSPHDTVRLVAAQRRQLAHQQARFHACAREAALADPTAPGGRAERDVPAAGDELRVVLAASRTAVARVLDLADAAVQFPRLGAAWEAGLVDEQRVAILVRWTVPLSLEHATEVIDALVDEAGGLTPSRLIDRIQALARALDPQWAEKLYRRHRQQRRVRARCTAAGTVNLSALDLPFEGAVRSTRRLNALAARVQAAGHPGLLDTIRADVILAVLHPSHAGADDDEIVAAVLAMAQPDDPRPRRRPDPDHAPPADPPPADPAPRRSTRQSRFELRVGLGTLLLLDDRPARLPGWGVVTAGTARELAASYADAEWRVAVSDGSGALVSGLLTRHRPAHCWETPQEPPVRGAPRPVVELHVTEAELDRLHPGDHPGWTRLLADLQHQLALWRAACAEDRAAREAEGRAAEQAEGRVPAPDDEPALDALGWARVAARRRRRAREALARFPSAALRRWITMRDRSCVFPPCGASALESEIDHTLAVAGHGPTRSDNLGPACRHDHDLKEHGWTLVQLRPGWFRWVSPTGHAYERPPRPVVDDVPGPRPPAGRSSTEPCEYADEGPLWVEELHRAPPAPAEGRPPSGTPPAGPASAPGPPPDDPDPPPF</sequence>
<organism evidence="3 4">
    <name type="scientific">Actinomycetospora chlora</name>
    <dbReference type="NCBI Taxonomy" id="663608"/>
    <lineage>
        <taxon>Bacteria</taxon>
        <taxon>Bacillati</taxon>
        <taxon>Actinomycetota</taxon>
        <taxon>Actinomycetes</taxon>
        <taxon>Pseudonocardiales</taxon>
        <taxon>Pseudonocardiaceae</taxon>
        <taxon>Actinomycetospora</taxon>
    </lineage>
</organism>
<proteinExistence type="predicted"/>
<feature type="domain" description="HNH nuclease" evidence="2">
    <location>
        <begin position="483"/>
        <end position="535"/>
    </location>
</feature>
<evidence type="ECO:0000256" key="1">
    <source>
        <dbReference type="SAM" id="MobiDB-lite"/>
    </source>
</evidence>
<feature type="region of interest" description="Disordered" evidence="1">
    <location>
        <begin position="433"/>
        <end position="452"/>
    </location>
</feature>
<dbReference type="Proteomes" id="UP001500928">
    <property type="component" value="Unassembled WGS sequence"/>
</dbReference>
<comment type="caution">
    <text evidence="3">The sequence shown here is derived from an EMBL/GenBank/DDBJ whole genome shotgun (WGS) entry which is preliminary data.</text>
</comment>
<gene>
    <name evidence="3" type="ORF">GCM10023200_19890</name>
</gene>
<name>A0ABP9AU49_9PSEU</name>
<evidence type="ECO:0000313" key="3">
    <source>
        <dbReference type="EMBL" id="GAA4785956.1"/>
    </source>
</evidence>